<evidence type="ECO:0000259" key="9">
    <source>
        <dbReference type="Pfam" id="PF00551"/>
    </source>
</evidence>
<evidence type="ECO:0000313" key="11">
    <source>
        <dbReference type="EMBL" id="EAR62596.1"/>
    </source>
</evidence>
<dbReference type="AlphaFoldDB" id="A0A7U8C8N4"/>
<dbReference type="NCBIfam" id="TIGR00460">
    <property type="entry name" value="fmt"/>
    <property type="match status" value="1"/>
</dbReference>
<dbReference type="SUPFAM" id="SSF53328">
    <property type="entry name" value="Formyltransferase"/>
    <property type="match status" value="1"/>
</dbReference>
<sequence length="314" mass="34112">MSTKPLRIIFAGTPDFAAESLRALLNTEHEVIAVYTQPDKKGKRKNQMAPRPVKDLAVENNIPVFQPHSLKDEDEQLALTNLKADIMVVVAYGMLLPKAILDTPRLGCINVHGSILPRWRGAAPVERSMLEGDQETGVTIMQMDEGLDTGDMLHKVFTPISQADTAASLFERLAVIGSEALVETLTQLQNGTAQPEKQDDSLATYAAKLRKEEGQINWQEPASRIDLQIRTLSPRVAVTFKLGDEAVKLLSCEPVDQSGQPGEILPSDKKSIVVACGEGAIKITQLQLPGKKAMDAAAVLNSKREQFSPGVSLG</sequence>
<evidence type="ECO:0000256" key="6">
    <source>
        <dbReference type="ARBA" id="ARBA00022917"/>
    </source>
</evidence>
<dbReference type="InterPro" id="IPR005794">
    <property type="entry name" value="Fmt"/>
</dbReference>
<dbReference type="EC" id="2.1.2.9" evidence="3 8"/>
<dbReference type="FunFam" id="3.40.50.12230:FF:000001">
    <property type="entry name" value="Methionyl-tRNA formyltransferase"/>
    <property type="match status" value="1"/>
</dbReference>
<dbReference type="InterPro" id="IPR005793">
    <property type="entry name" value="Formyl_trans_C"/>
</dbReference>
<dbReference type="PANTHER" id="PTHR11138">
    <property type="entry name" value="METHIONYL-TRNA FORMYLTRANSFERASE"/>
    <property type="match status" value="1"/>
</dbReference>
<dbReference type="HAMAP" id="MF_00182">
    <property type="entry name" value="Formyl_trans"/>
    <property type="match status" value="1"/>
</dbReference>
<comment type="catalytic activity">
    <reaction evidence="7 8">
        <text>L-methionyl-tRNA(fMet) + (6R)-10-formyltetrahydrofolate = N-formyl-L-methionyl-tRNA(fMet) + (6S)-5,6,7,8-tetrahydrofolate + H(+)</text>
        <dbReference type="Rhea" id="RHEA:24380"/>
        <dbReference type="Rhea" id="RHEA-COMP:9952"/>
        <dbReference type="Rhea" id="RHEA-COMP:9953"/>
        <dbReference type="ChEBI" id="CHEBI:15378"/>
        <dbReference type="ChEBI" id="CHEBI:57453"/>
        <dbReference type="ChEBI" id="CHEBI:78530"/>
        <dbReference type="ChEBI" id="CHEBI:78844"/>
        <dbReference type="ChEBI" id="CHEBI:195366"/>
        <dbReference type="EC" id="2.1.2.9"/>
    </reaction>
</comment>
<evidence type="ECO:0000256" key="7">
    <source>
        <dbReference type="ARBA" id="ARBA00048558"/>
    </source>
</evidence>
<feature type="binding site" evidence="8">
    <location>
        <begin position="114"/>
        <end position="117"/>
    </location>
    <ligand>
        <name>(6S)-5,6,7,8-tetrahydrofolate</name>
        <dbReference type="ChEBI" id="CHEBI:57453"/>
    </ligand>
</feature>
<name>A0A7U8C8N4_NEPCE</name>
<gene>
    <name evidence="8" type="primary">fmt</name>
    <name evidence="11" type="ORF">MED92_05743</name>
</gene>
<keyword evidence="12" id="KW-1185">Reference proteome</keyword>
<feature type="domain" description="Formyl transferase N-terminal" evidence="9">
    <location>
        <begin position="7"/>
        <end position="185"/>
    </location>
</feature>
<dbReference type="RefSeq" id="WP_007021614.1">
    <property type="nucleotide sequence ID" value="NZ_CH724126.1"/>
</dbReference>
<proteinExistence type="inferred from homology"/>
<organism evidence="11 12">
    <name type="scientific">Neptuniibacter caesariensis</name>
    <dbReference type="NCBI Taxonomy" id="207954"/>
    <lineage>
        <taxon>Bacteria</taxon>
        <taxon>Pseudomonadati</taxon>
        <taxon>Pseudomonadota</taxon>
        <taxon>Gammaproteobacteria</taxon>
        <taxon>Oceanospirillales</taxon>
        <taxon>Oceanospirillaceae</taxon>
        <taxon>Neptuniibacter</taxon>
    </lineage>
</organism>
<evidence type="ECO:0000256" key="2">
    <source>
        <dbReference type="ARBA" id="ARBA00010699"/>
    </source>
</evidence>
<dbReference type="InterPro" id="IPR044135">
    <property type="entry name" value="Met-tRNA-FMT_C"/>
</dbReference>
<dbReference type="Gene3D" id="3.10.25.10">
    <property type="entry name" value="Formyl transferase, C-terminal domain"/>
    <property type="match status" value="1"/>
</dbReference>
<protein>
    <recommendedName>
        <fullName evidence="4 8">Methionyl-tRNA formyltransferase</fullName>
        <ecNumber evidence="3 8">2.1.2.9</ecNumber>
    </recommendedName>
</protein>
<dbReference type="InterPro" id="IPR036477">
    <property type="entry name" value="Formyl_transf_N_sf"/>
</dbReference>
<dbReference type="InterPro" id="IPR011034">
    <property type="entry name" value="Formyl_transferase-like_C_sf"/>
</dbReference>
<dbReference type="EMBL" id="AAOW01000002">
    <property type="protein sequence ID" value="EAR62596.1"/>
    <property type="molecule type" value="Genomic_DNA"/>
</dbReference>
<comment type="function">
    <text evidence="1 8">Attaches a formyl group to the free amino group of methionyl-tRNA(fMet). The formyl group appears to play a dual role in the initiator identity of N-formylmethionyl-tRNA by promoting its recognition by IF2 and preventing the misappropriation of this tRNA by the elongation apparatus.</text>
</comment>
<evidence type="ECO:0000256" key="3">
    <source>
        <dbReference type="ARBA" id="ARBA00012261"/>
    </source>
</evidence>
<evidence type="ECO:0000259" key="10">
    <source>
        <dbReference type="Pfam" id="PF02911"/>
    </source>
</evidence>
<comment type="caution">
    <text evidence="11">The sequence shown here is derived from an EMBL/GenBank/DDBJ whole genome shotgun (WGS) entry which is preliminary data.</text>
</comment>
<evidence type="ECO:0000256" key="1">
    <source>
        <dbReference type="ARBA" id="ARBA00002606"/>
    </source>
</evidence>
<evidence type="ECO:0000256" key="4">
    <source>
        <dbReference type="ARBA" id="ARBA00016014"/>
    </source>
</evidence>
<dbReference type="InterPro" id="IPR041711">
    <property type="entry name" value="Met-tRNA-FMT_N"/>
</dbReference>
<dbReference type="FunFam" id="3.40.50.170:FF:000003">
    <property type="entry name" value="Methionyl-tRNA formyltransferase"/>
    <property type="match status" value="1"/>
</dbReference>
<dbReference type="PANTHER" id="PTHR11138:SF5">
    <property type="entry name" value="METHIONYL-TRNA FORMYLTRANSFERASE, MITOCHONDRIAL"/>
    <property type="match status" value="1"/>
</dbReference>
<dbReference type="InterPro" id="IPR002376">
    <property type="entry name" value="Formyl_transf_N"/>
</dbReference>
<keyword evidence="6 8" id="KW-0648">Protein biosynthesis</keyword>
<evidence type="ECO:0000256" key="5">
    <source>
        <dbReference type="ARBA" id="ARBA00022679"/>
    </source>
</evidence>
<evidence type="ECO:0000256" key="8">
    <source>
        <dbReference type="HAMAP-Rule" id="MF_00182"/>
    </source>
</evidence>
<comment type="similarity">
    <text evidence="2 8">Belongs to the Fmt family.</text>
</comment>
<accession>A0A7U8C8N4</accession>
<dbReference type="InterPro" id="IPR037022">
    <property type="entry name" value="Formyl_trans_C_sf"/>
</dbReference>
<dbReference type="GO" id="GO:0004479">
    <property type="term" value="F:methionyl-tRNA formyltransferase activity"/>
    <property type="evidence" value="ECO:0007669"/>
    <property type="project" value="UniProtKB-UniRule"/>
</dbReference>
<dbReference type="Gene3D" id="3.40.50.170">
    <property type="entry name" value="Formyl transferase, N-terminal domain"/>
    <property type="match status" value="1"/>
</dbReference>
<dbReference type="Pfam" id="PF02911">
    <property type="entry name" value="Formyl_trans_C"/>
    <property type="match status" value="1"/>
</dbReference>
<dbReference type="OrthoDB" id="9802815at2"/>
<dbReference type="Pfam" id="PF00551">
    <property type="entry name" value="Formyl_trans_N"/>
    <property type="match status" value="1"/>
</dbReference>
<dbReference type="CDD" id="cd08646">
    <property type="entry name" value="FMT_core_Met-tRNA-FMT_N"/>
    <property type="match status" value="1"/>
</dbReference>
<dbReference type="Proteomes" id="UP000002171">
    <property type="component" value="Unassembled WGS sequence"/>
</dbReference>
<dbReference type="SUPFAM" id="SSF50486">
    <property type="entry name" value="FMT C-terminal domain-like"/>
    <property type="match status" value="1"/>
</dbReference>
<keyword evidence="5 8" id="KW-0808">Transferase</keyword>
<dbReference type="PROSITE" id="PS00373">
    <property type="entry name" value="GART"/>
    <property type="match status" value="1"/>
</dbReference>
<dbReference type="GO" id="GO:0005829">
    <property type="term" value="C:cytosol"/>
    <property type="evidence" value="ECO:0007669"/>
    <property type="project" value="TreeGrafter"/>
</dbReference>
<reference evidence="11 12" key="1">
    <citation type="submission" date="2006-02" db="EMBL/GenBank/DDBJ databases">
        <authorList>
            <person name="Pinhassi J."/>
            <person name="Pedros-Alio C."/>
            <person name="Ferriera S."/>
            <person name="Johnson J."/>
            <person name="Kravitz S."/>
            <person name="Halpern A."/>
            <person name="Remington K."/>
            <person name="Beeson K."/>
            <person name="Tran B."/>
            <person name="Rogers Y.-H."/>
            <person name="Friedman R."/>
            <person name="Venter J.C."/>
        </authorList>
    </citation>
    <scope>NUCLEOTIDE SEQUENCE [LARGE SCALE GENOMIC DNA]</scope>
    <source>
        <strain evidence="11 12">MED92</strain>
    </source>
</reference>
<dbReference type="CDD" id="cd08704">
    <property type="entry name" value="Met_tRNA_FMT_C"/>
    <property type="match status" value="1"/>
</dbReference>
<feature type="domain" description="Formyl transferase C-terminal" evidence="10">
    <location>
        <begin position="208"/>
        <end position="303"/>
    </location>
</feature>
<evidence type="ECO:0000313" key="12">
    <source>
        <dbReference type="Proteomes" id="UP000002171"/>
    </source>
</evidence>
<dbReference type="InterPro" id="IPR001555">
    <property type="entry name" value="GART_AS"/>
</dbReference>